<dbReference type="InterPro" id="IPR048328">
    <property type="entry name" value="Dyp_perox_C"/>
</dbReference>
<keyword evidence="12" id="KW-1185">Reference proteome</keyword>
<evidence type="ECO:0000259" key="9">
    <source>
        <dbReference type="Pfam" id="PF20628"/>
    </source>
</evidence>
<dbReference type="InterPro" id="IPR006314">
    <property type="entry name" value="Dyp_peroxidase"/>
</dbReference>
<feature type="domain" description="DyP dimeric alpha+beta barrel" evidence="10">
    <location>
        <begin position="12"/>
        <end position="182"/>
    </location>
</feature>
<sequence length="479" mass="51659">MGTPPTQLDLANIQGDILEGLPKKNQTFFFFRINPNKVPDFRVHLAQLAPLIATAADVKNDRERIRLEKERAAACKTTASILEMSGVNFAISQKGLTALGNTDHLGDAAFKKGMLNDAPTLLDDPNQFVDALKQDIHGAITVTGSSAGVVASTLANVLKVFNVGGEGASIDPVYQVDGQTRPGAEGDHEHFGFQDGISQPVIAGFSPSTITEPVSEVIPLGRVLVGEDGDLDSTGTTVIQRPTWAKDGSFLAFRQLKQRVPEFDQFLEANKALTDGNKEQLGARLVGRWKSGAPVDVAPLQDDFALAKDPNRNNDFRYDPGSQLRCPFAAHTRKTYPRNDLSNSKAHRILRRGIAYGPEVTDSEAANYQSSTDPALERGLLFACYQSNLVNGFQFIQHSWANNADFPPKTITSGFDTIVGVSPAGVPRTMVGADPDDAATSLDLTTDLFVVPRGGDYFFAPSVSAIRDTLGQAAQNFEL</sequence>
<keyword evidence="6" id="KW-0560">Oxidoreductase</keyword>
<evidence type="ECO:0000256" key="1">
    <source>
        <dbReference type="ARBA" id="ARBA00001970"/>
    </source>
</evidence>
<evidence type="ECO:0000256" key="2">
    <source>
        <dbReference type="ARBA" id="ARBA00022559"/>
    </source>
</evidence>
<dbReference type="NCBIfam" id="TIGR01413">
    <property type="entry name" value="Dyp_perox_fam"/>
    <property type="match status" value="1"/>
</dbReference>
<dbReference type="Proteomes" id="UP000887226">
    <property type="component" value="Unassembled WGS sequence"/>
</dbReference>
<dbReference type="AlphaFoldDB" id="A0A9P8CI22"/>
<keyword evidence="5" id="KW-0732">Signal</keyword>
<accession>A0A9P8CI22</accession>
<feature type="domain" description="Dyp-type peroxidase C-terminal" evidence="9">
    <location>
        <begin position="237"/>
        <end position="402"/>
    </location>
</feature>
<comment type="similarity">
    <text evidence="8">Belongs to the DyP-type peroxidase family.</text>
</comment>
<evidence type="ECO:0000259" key="10">
    <source>
        <dbReference type="Pfam" id="PF21105"/>
    </source>
</evidence>
<dbReference type="PROSITE" id="PS51404">
    <property type="entry name" value="DYP_PEROXIDASE"/>
    <property type="match status" value="1"/>
</dbReference>
<dbReference type="EMBL" id="MU253760">
    <property type="protein sequence ID" value="KAG9247919.1"/>
    <property type="molecule type" value="Genomic_DNA"/>
</dbReference>
<dbReference type="GO" id="GO:0046872">
    <property type="term" value="F:metal ion binding"/>
    <property type="evidence" value="ECO:0007669"/>
    <property type="project" value="UniProtKB-KW"/>
</dbReference>
<dbReference type="GO" id="GO:0020037">
    <property type="term" value="F:heme binding"/>
    <property type="evidence" value="ECO:0007669"/>
    <property type="project" value="InterPro"/>
</dbReference>
<evidence type="ECO:0000256" key="7">
    <source>
        <dbReference type="ARBA" id="ARBA00023004"/>
    </source>
</evidence>
<dbReference type="Pfam" id="PF20628">
    <property type="entry name" value="Dyp_perox_C"/>
    <property type="match status" value="1"/>
</dbReference>
<dbReference type="InterPro" id="IPR011008">
    <property type="entry name" value="Dimeric_a/b-barrel"/>
</dbReference>
<keyword evidence="2 11" id="KW-0575">Peroxidase</keyword>
<comment type="caution">
    <text evidence="11">The sequence shown here is derived from an EMBL/GenBank/DDBJ whole genome shotgun (WGS) entry which is preliminary data.</text>
</comment>
<dbReference type="OrthoDB" id="3207336at2759"/>
<protein>
    <submittedName>
        <fullName evidence="11">DyP-type peroxidase</fullName>
    </submittedName>
</protein>
<dbReference type="PANTHER" id="PTHR30521">
    <property type="entry name" value="DEFERROCHELATASE/PEROXIDASE"/>
    <property type="match status" value="1"/>
</dbReference>
<keyword evidence="3" id="KW-0349">Heme</keyword>
<dbReference type="GO" id="GO:0005829">
    <property type="term" value="C:cytosol"/>
    <property type="evidence" value="ECO:0007669"/>
    <property type="project" value="TreeGrafter"/>
</dbReference>
<gene>
    <name evidence="11" type="ORF">BJ878DRAFT_413857</name>
</gene>
<comment type="cofactor">
    <cofactor evidence="1">
        <name>heme b</name>
        <dbReference type="ChEBI" id="CHEBI:60344"/>
    </cofactor>
</comment>
<dbReference type="InterPro" id="IPR049509">
    <property type="entry name" value="DyP_N"/>
</dbReference>
<keyword evidence="7" id="KW-0408">Iron</keyword>
<name>A0A9P8CI22_9HELO</name>
<evidence type="ECO:0000256" key="4">
    <source>
        <dbReference type="ARBA" id="ARBA00022723"/>
    </source>
</evidence>
<reference evidence="11" key="1">
    <citation type="journal article" date="2021" name="IMA Fungus">
        <title>Genomic characterization of three marine fungi, including Emericellopsis atlantica sp. nov. with signatures of a generalist lifestyle and marine biomass degradation.</title>
        <authorList>
            <person name="Hagestad O.C."/>
            <person name="Hou L."/>
            <person name="Andersen J.H."/>
            <person name="Hansen E.H."/>
            <person name="Altermark B."/>
            <person name="Li C."/>
            <person name="Kuhnert E."/>
            <person name="Cox R.J."/>
            <person name="Crous P.W."/>
            <person name="Spatafora J.W."/>
            <person name="Lail K."/>
            <person name="Amirebrahimi M."/>
            <person name="Lipzen A."/>
            <person name="Pangilinan J."/>
            <person name="Andreopoulos W."/>
            <person name="Hayes R.D."/>
            <person name="Ng V."/>
            <person name="Grigoriev I.V."/>
            <person name="Jackson S.A."/>
            <person name="Sutton T.D.S."/>
            <person name="Dobson A.D.W."/>
            <person name="Rama T."/>
        </authorList>
    </citation>
    <scope>NUCLEOTIDE SEQUENCE</scope>
    <source>
        <strain evidence="11">TRa3180A</strain>
    </source>
</reference>
<keyword evidence="4" id="KW-0479">Metal-binding</keyword>
<proteinExistence type="inferred from homology"/>
<evidence type="ECO:0000313" key="12">
    <source>
        <dbReference type="Proteomes" id="UP000887226"/>
    </source>
</evidence>
<dbReference type="GO" id="GO:0004601">
    <property type="term" value="F:peroxidase activity"/>
    <property type="evidence" value="ECO:0007669"/>
    <property type="project" value="UniProtKB-KW"/>
</dbReference>
<evidence type="ECO:0000256" key="6">
    <source>
        <dbReference type="ARBA" id="ARBA00023002"/>
    </source>
</evidence>
<dbReference type="SUPFAM" id="SSF54909">
    <property type="entry name" value="Dimeric alpha+beta barrel"/>
    <property type="match status" value="1"/>
</dbReference>
<dbReference type="Pfam" id="PF21105">
    <property type="entry name" value="DyP_N"/>
    <property type="match status" value="1"/>
</dbReference>
<evidence type="ECO:0000256" key="8">
    <source>
        <dbReference type="ARBA" id="ARBA00025737"/>
    </source>
</evidence>
<evidence type="ECO:0000256" key="3">
    <source>
        <dbReference type="ARBA" id="ARBA00022617"/>
    </source>
</evidence>
<organism evidence="11 12">
    <name type="scientific">Calycina marina</name>
    <dbReference type="NCBI Taxonomy" id="1763456"/>
    <lineage>
        <taxon>Eukaryota</taxon>
        <taxon>Fungi</taxon>
        <taxon>Dikarya</taxon>
        <taxon>Ascomycota</taxon>
        <taxon>Pezizomycotina</taxon>
        <taxon>Leotiomycetes</taxon>
        <taxon>Helotiales</taxon>
        <taxon>Pezizellaceae</taxon>
        <taxon>Calycina</taxon>
    </lineage>
</organism>
<evidence type="ECO:0000313" key="11">
    <source>
        <dbReference type="EMBL" id="KAG9247919.1"/>
    </source>
</evidence>
<evidence type="ECO:0000256" key="5">
    <source>
        <dbReference type="ARBA" id="ARBA00022729"/>
    </source>
</evidence>
<dbReference type="PANTHER" id="PTHR30521:SF4">
    <property type="entry name" value="DEFERROCHELATASE"/>
    <property type="match status" value="1"/>
</dbReference>